<gene>
    <name evidence="9" type="ORF">AWRI3580_g3632</name>
</gene>
<evidence type="ECO:0000256" key="4">
    <source>
        <dbReference type="ARBA" id="ARBA00022801"/>
    </source>
</evidence>
<dbReference type="PIRSF" id="PIRSF000894">
    <property type="entry name" value="Acid_phosphatase"/>
    <property type="match status" value="1"/>
</dbReference>
<dbReference type="InterPro" id="IPR016274">
    <property type="entry name" value="Histidine_acid_Pase_euk"/>
</dbReference>
<evidence type="ECO:0000256" key="7">
    <source>
        <dbReference type="PIRSR" id="PIRSR000894-2"/>
    </source>
</evidence>
<keyword evidence="8" id="KW-0732">Signal</keyword>
<feature type="disulfide bond" evidence="7">
    <location>
        <begin position="71"/>
        <end position="398"/>
    </location>
</feature>
<keyword evidence="7" id="KW-1015">Disulfide bond</keyword>
<feature type="disulfide bond" evidence="7">
    <location>
        <begin position="275"/>
        <end position="288"/>
    </location>
</feature>
<evidence type="ECO:0000256" key="8">
    <source>
        <dbReference type="SAM" id="SignalP"/>
    </source>
</evidence>
<evidence type="ECO:0000256" key="6">
    <source>
        <dbReference type="PIRSR" id="PIRSR000894-1"/>
    </source>
</evidence>
<name>A0A1E5R818_HANUV</name>
<comment type="catalytic activity">
    <reaction evidence="1">
        <text>a phosphate monoester + H2O = an alcohol + phosphate</text>
        <dbReference type="Rhea" id="RHEA:15017"/>
        <dbReference type="ChEBI" id="CHEBI:15377"/>
        <dbReference type="ChEBI" id="CHEBI:30879"/>
        <dbReference type="ChEBI" id="CHEBI:43474"/>
        <dbReference type="ChEBI" id="CHEBI:67140"/>
        <dbReference type="EC" id="3.1.3.2"/>
    </reaction>
</comment>
<feature type="disulfide bond" evidence="7">
    <location>
        <begin position="418"/>
        <end position="426"/>
    </location>
</feature>
<dbReference type="OrthoDB" id="6509975at2759"/>
<dbReference type="SUPFAM" id="SSF53254">
    <property type="entry name" value="Phosphoglycerate mutase-like"/>
    <property type="match status" value="1"/>
</dbReference>
<evidence type="ECO:0000256" key="2">
    <source>
        <dbReference type="ARBA" id="ARBA00005375"/>
    </source>
</evidence>
<dbReference type="CDD" id="cd07061">
    <property type="entry name" value="HP_HAP_like"/>
    <property type="match status" value="1"/>
</dbReference>
<dbReference type="PROSITE" id="PS00616">
    <property type="entry name" value="HIS_ACID_PHOSPHAT_1"/>
    <property type="match status" value="1"/>
</dbReference>
<feature type="active site" description="Nucleophile" evidence="6">
    <location>
        <position position="82"/>
    </location>
</feature>
<dbReference type="InterPro" id="IPR033379">
    <property type="entry name" value="Acid_Pase_AS"/>
</dbReference>
<dbReference type="Pfam" id="PF00328">
    <property type="entry name" value="His_Phos_2"/>
    <property type="match status" value="1"/>
</dbReference>
<feature type="active site" description="Proton donor" evidence="6">
    <location>
        <position position="349"/>
    </location>
</feature>
<accession>A0A1E5R818</accession>
<dbReference type="Proteomes" id="UP000095358">
    <property type="component" value="Unassembled WGS sequence"/>
</dbReference>
<feature type="chain" id="PRO_5009184640" description="acid phosphatase" evidence="8">
    <location>
        <begin position="19"/>
        <end position="478"/>
    </location>
</feature>
<comment type="similarity">
    <text evidence="2">Belongs to the histidine acid phosphatase family.</text>
</comment>
<protein>
    <recommendedName>
        <fullName evidence="3">acid phosphatase</fullName>
        <ecNumber evidence="3">3.1.3.2</ecNumber>
    </recommendedName>
</protein>
<dbReference type="STRING" id="29833.A0A1E5R818"/>
<dbReference type="Gene3D" id="3.40.50.1240">
    <property type="entry name" value="Phosphoglycerate mutase-like"/>
    <property type="match status" value="1"/>
</dbReference>
<dbReference type="GO" id="GO:0003993">
    <property type="term" value="F:acid phosphatase activity"/>
    <property type="evidence" value="ECO:0007669"/>
    <property type="project" value="UniProtKB-EC"/>
</dbReference>
<feature type="signal peptide" evidence="8">
    <location>
        <begin position="1"/>
        <end position="18"/>
    </location>
</feature>
<keyword evidence="5" id="KW-0325">Glycoprotein</keyword>
<dbReference type="EMBL" id="LPNN01000009">
    <property type="protein sequence ID" value="OEJ82673.1"/>
    <property type="molecule type" value="Genomic_DNA"/>
</dbReference>
<sequence length="478" mass="53316">MISQQTLSILLLISSASALPIFNSKNGNSAYNANKPDQSHMFPFLAGSAPYFPYPISDNYYKIDTAIPETCTLKQVQSLGRHGERYPGYGEGETIKEVYETIAKVSKKNLADSEYLSFMVDPTYEFFLSTNASLELLTTTTDSINGVLNPYAGELTAKKFGTAFAEKYQSIIGDKLPIFTASNLRVFKTASYFSDMLNQYLGTEIDMQVLNELEQTGGNSLTPSETCNVWDVIVHQDIIDDVDDTYLKNIASRLNNGTKGLNLTSDDASVLFTWCAYEIDAAGYSPICEIFTQEELVWNSIADDVYGYYVDGPGNPLIKSVGSVFFNASVELLKNPPKEYNAYVSFAHDVNIQHLVAAIGLFDDEIPMTSDFDFSNTNNKKSWIVPMGARIQLENYECGNSSYVRYILNDAVIPIPKCSTGPGFSCELNDFYKYYDTRMSNITDFATACNITNLPTYQSFYWDYQNVNYTAPLAVGSY</sequence>
<keyword evidence="10" id="KW-1185">Reference proteome</keyword>
<proteinExistence type="inferred from homology"/>
<reference evidence="10" key="1">
    <citation type="journal article" date="2016" name="Genome Announc.">
        <title>Genome sequences of three species of Hanseniaspora isolated from spontaneous wine fermentations.</title>
        <authorList>
            <person name="Sternes P.R."/>
            <person name="Lee D."/>
            <person name="Kutyna D.R."/>
            <person name="Borneman A.R."/>
        </authorList>
    </citation>
    <scope>NUCLEOTIDE SEQUENCE [LARGE SCALE GENOMIC DNA]</scope>
    <source>
        <strain evidence="10">AWRI3580</strain>
    </source>
</reference>
<keyword evidence="4" id="KW-0378">Hydrolase</keyword>
<evidence type="ECO:0000313" key="9">
    <source>
        <dbReference type="EMBL" id="OEJ82673.1"/>
    </source>
</evidence>
<evidence type="ECO:0000256" key="1">
    <source>
        <dbReference type="ARBA" id="ARBA00000032"/>
    </source>
</evidence>
<dbReference type="InterPro" id="IPR029033">
    <property type="entry name" value="His_PPase_superfam"/>
</dbReference>
<evidence type="ECO:0000313" key="10">
    <source>
        <dbReference type="Proteomes" id="UP000095358"/>
    </source>
</evidence>
<dbReference type="InterPro" id="IPR000560">
    <property type="entry name" value="His_Pase_clade-2"/>
</dbReference>
<evidence type="ECO:0000256" key="3">
    <source>
        <dbReference type="ARBA" id="ARBA00012646"/>
    </source>
</evidence>
<dbReference type="VEuPathDB" id="FungiDB:AWRI3580_g3632"/>
<dbReference type="GO" id="GO:0009277">
    <property type="term" value="C:fungal-type cell wall"/>
    <property type="evidence" value="ECO:0007669"/>
    <property type="project" value="TreeGrafter"/>
</dbReference>
<comment type="caution">
    <text evidence="9">The sequence shown here is derived from an EMBL/GenBank/DDBJ whole genome shotgun (WGS) entry which is preliminary data.</text>
</comment>
<dbReference type="EC" id="3.1.3.2" evidence="3"/>
<evidence type="ECO:0000256" key="5">
    <source>
        <dbReference type="ARBA" id="ARBA00023180"/>
    </source>
</evidence>
<dbReference type="AlphaFoldDB" id="A0A1E5R818"/>
<dbReference type="PANTHER" id="PTHR20963:SF18">
    <property type="entry name" value="ACID PHOSPHATASE PHO11-RELATED"/>
    <property type="match status" value="1"/>
</dbReference>
<dbReference type="PANTHER" id="PTHR20963">
    <property type="entry name" value="MULTIPLE INOSITOL POLYPHOSPHATE PHOSPHATASE-RELATED"/>
    <property type="match status" value="1"/>
</dbReference>
<organism evidence="9 10">
    <name type="scientific">Hanseniaspora uvarum</name>
    <name type="common">Yeast</name>
    <name type="synonym">Kloeckera apiculata</name>
    <dbReference type="NCBI Taxonomy" id="29833"/>
    <lineage>
        <taxon>Eukaryota</taxon>
        <taxon>Fungi</taxon>
        <taxon>Dikarya</taxon>
        <taxon>Ascomycota</taxon>
        <taxon>Saccharomycotina</taxon>
        <taxon>Saccharomycetes</taxon>
        <taxon>Saccharomycodales</taxon>
        <taxon>Saccharomycodaceae</taxon>
        <taxon>Hanseniaspora</taxon>
    </lineage>
</organism>